<dbReference type="PATRIC" id="fig|37919.13.peg.8520"/>
<protein>
    <submittedName>
        <fullName evidence="1">Uncharacterized protein</fullName>
    </submittedName>
</protein>
<sequence>MLRRTVLDLAREYQALTAVDLDTDTLGHPITAAEALNAARDALADVERALVMADDAADIAQRYTSRLKAR</sequence>
<name>A0A1B1KJ92_RHOOP</name>
<geneLocation type="plasmid" evidence="2">
    <name>pr1cp2</name>
</geneLocation>
<gene>
    <name evidence="1" type="ORF">R1CP_40435</name>
</gene>
<accession>A0A1B1KJ92</accession>
<reference evidence="1 2" key="1">
    <citation type="submission" date="2014-07" db="EMBL/GenBank/DDBJ databases">
        <authorList>
            <person name="Zhang J.E."/>
            <person name="Yang H."/>
            <person name="Guo J."/>
            <person name="Deng Z."/>
            <person name="Luo H."/>
            <person name="Luo M."/>
            <person name="Zhao B."/>
        </authorList>
    </citation>
    <scope>NUCLEOTIDE SEQUENCE [LARGE SCALE GENOMIC DNA]</scope>
    <source>
        <strain evidence="1 2">1CP</strain>
        <plasmid evidence="2">Plasmid pr1cp2</plasmid>
    </source>
</reference>
<organism evidence="1 2">
    <name type="scientific">Rhodococcus opacus</name>
    <name type="common">Nocardia opaca</name>
    <dbReference type="NCBI Taxonomy" id="37919"/>
    <lineage>
        <taxon>Bacteria</taxon>
        <taxon>Bacillati</taxon>
        <taxon>Actinomycetota</taxon>
        <taxon>Actinomycetes</taxon>
        <taxon>Mycobacteriales</taxon>
        <taxon>Nocardiaceae</taxon>
        <taxon>Rhodococcus</taxon>
    </lineage>
</organism>
<dbReference type="EMBL" id="CP009113">
    <property type="protein sequence ID" value="ANS32667.1"/>
    <property type="molecule type" value="Genomic_DNA"/>
</dbReference>
<dbReference type="Proteomes" id="UP000186108">
    <property type="component" value="Plasmid pR1CP2"/>
</dbReference>
<evidence type="ECO:0000313" key="2">
    <source>
        <dbReference type="Proteomes" id="UP000186108"/>
    </source>
</evidence>
<evidence type="ECO:0000313" key="1">
    <source>
        <dbReference type="EMBL" id="ANS32667.1"/>
    </source>
</evidence>
<proteinExistence type="predicted"/>
<keyword evidence="1" id="KW-0614">Plasmid</keyword>
<dbReference type="AlphaFoldDB" id="A0A1B1KJ92"/>